<feature type="transmembrane region" description="Helical" evidence="1">
    <location>
        <begin position="5"/>
        <end position="23"/>
    </location>
</feature>
<gene>
    <name evidence="2" type="ORF">ACFO5K_02160</name>
</gene>
<dbReference type="EMBL" id="JBHSDL010000002">
    <property type="protein sequence ID" value="MFC4372892.1"/>
    <property type="molecule type" value="Genomic_DNA"/>
</dbReference>
<reference evidence="3" key="1">
    <citation type="journal article" date="2019" name="Int. J. Syst. Evol. Microbiol.">
        <title>The Global Catalogue of Microorganisms (GCM) 10K type strain sequencing project: providing services to taxonomists for standard genome sequencing and annotation.</title>
        <authorList>
            <consortium name="The Broad Institute Genomics Platform"/>
            <consortium name="The Broad Institute Genome Sequencing Center for Infectious Disease"/>
            <person name="Wu L."/>
            <person name="Ma J."/>
        </authorList>
    </citation>
    <scope>NUCLEOTIDE SEQUENCE [LARGE SCALE GENOMIC DNA]</scope>
    <source>
        <strain evidence="3">IBRC-M 10490</strain>
    </source>
</reference>
<dbReference type="RefSeq" id="WP_378555410.1">
    <property type="nucleotide sequence ID" value="NZ_JBHSDL010000002.1"/>
</dbReference>
<protein>
    <submittedName>
        <fullName evidence="2">Uncharacterized protein</fullName>
    </submittedName>
</protein>
<keyword evidence="1" id="KW-0812">Transmembrane</keyword>
<feature type="transmembrane region" description="Helical" evidence="1">
    <location>
        <begin position="35"/>
        <end position="56"/>
    </location>
</feature>
<keyword evidence="1" id="KW-1133">Transmembrane helix</keyword>
<organism evidence="2 3">
    <name type="scientific">Nocardia halotolerans</name>
    <dbReference type="NCBI Taxonomy" id="1755878"/>
    <lineage>
        <taxon>Bacteria</taxon>
        <taxon>Bacillati</taxon>
        <taxon>Actinomycetota</taxon>
        <taxon>Actinomycetes</taxon>
        <taxon>Mycobacteriales</taxon>
        <taxon>Nocardiaceae</taxon>
        <taxon>Nocardia</taxon>
    </lineage>
</organism>
<keyword evidence="3" id="KW-1185">Reference proteome</keyword>
<evidence type="ECO:0000313" key="2">
    <source>
        <dbReference type="EMBL" id="MFC4372892.1"/>
    </source>
</evidence>
<sequence length="57" mass="6300">MTYLALAVGVPYLAIGMIWLISHRDHLGELHGLDLIFSTLGQITAWPVLIIADISLR</sequence>
<accession>A0ABV8VBK7</accession>
<evidence type="ECO:0000313" key="3">
    <source>
        <dbReference type="Proteomes" id="UP001595844"/>
    </source>
</evidence>
<evidence type="ECO:0000256" key="1">
    <source>
        <dbReference type="SAM" id="Phobius"/>
    </source>
</evidence>
<comment type="caution">
    <text evidence="2">The sequence shown here is derived from an EMBL/GenBank/DDBJ whole genome shotgun (WGS) entry which is preliminary data.</text>
</comment>
<keyword evidence="1" id="KW-0472">Membrane</keyword>
<name>A0ABV8VBK7_9NOCA</name>
<dbReference type="Proteomes" id="UP001595844">
    <property type="component" value="Unassembled WGS sequence"/>
</dbReference>
<proteinExistence type="predicted"/>